<name>A0ABD0YIA2_9HEMI</name>
<accession>A0ABD0YIA2</accession>
<dbReference type="Proteomes" id="UP001558652">
    <property type="component" value="Unassembled WGS sequence"/>
</dbReference>
<dbReference type="EMBL" id="JBFDAA010000017">
    <property type="protein sequence ID" value="KAL1116824.1"/>
    <property type="molecule type" value="Genomic_DNA"/>
</dbReference>
<organism evidence="1 2">
    <name type="scientific">Ranatra chinensis</name>
    <dbReference type="NCBI Taxonomy" id="642074"/>
    <lineage>
        <taxon>Eukaryota</taxon>
        <taxon>Metazoa</taxon>
        <taxon>Ecdysozoa</taxon>
        <taxon>Arthropoda</taxon>
        <taxon>Hexapoda</taxon>
        <taxon>Insecta</taxon>
        <taxon>Pterygota</taxon>
        <taxon>Neoptera</taxon>
        <taxon>Paraneoptera</taxon>
        <taxon>Hemiptera</taxon>
        <taxon>Heteroptera</taxon>
        <taxon>Panheteroptera</taxon>
        <taxon>Nepomorpha</taxon>
        <taxon>Nepidae</taxon>
        <taxon>Ranatrinae</taxon>
        <taxon>Ranatra</taxon>
    </lineage>
</organism>
<dbReference type="AlphaFoldDB" id="A0ABD0YIA2"/>
<comment type="caution">
    <text evidence="1">The sequence shown here is derived from an EMBL/GenBank/DDBJ whole genome shotgun (WGS) entry which is preliminary data.</text>
</comment>
<proteinExistence type="predicted"/>
<gene>
    <name evidence="1" type="ORF">AAG570_005294</name>
</gene>
<evidence type="ECO:0000313" key="1">
    <source>
        <dbReference type="EMBL" id="KAL1116824.1"/>
    </source>
</evidence>
<keyword evidence="2" id="KW-1185">Reference proteome</keyword>
<reference evidence="1 2" key="1">
    <citation type="submission" date="2024-07" db="EMBL/GenBank/DDBJ databases">
        <title>Chromosome-level genome assembly of the water stick insect Ranatra chinensis (Heteroptera: Nepidae).</title>
        <authorList>
            <person name="Liu X."/>
        </authorList>
    </citation>
    <scope>NUCLEOTIDE SEQUENCE [LARGE SCALE GENOMIC DNA]</scope>
    <source>
        <strain evidence="1">Cailab_2021Rc</strain>
        <tissue evidence="1">Muscle</tissue>
    </source>
</reference>
<protein>
    <submittedName>
        <fullName evidence="1">Uncharacterized protein</fullName>
    </submittedName>
</protein>
<sequence>MDTAESPLDVLTRAATMVQNNVLPPSYDPNGFQLIAFFSGPVWALVDVTNELNSIAEDSDKAKPVRINELRDGVVVRMSDYHVIGPGFDSLRGSDGVFMVPDLPLKSAIEEFSVDP</sequence>
<evidence type="ECO:0000313" key="2">
    <source>
        <dbReference type="Proteomes" id="UP001558652"/>
    </source>
</evidence>